<evidence type="ECO:0000256" key="1">
    <source>
        <dbReference type="SAM" id="MobiDB-lite"/>
    </source>
</evidence>
<proteinExistence type="predicted"/>
<dbReference type="RefSeq" id="XP_044553586.1">
    <property type="nucleotide sequence ID" value="XM_044690110.1"/>
</dbReference>
<evidence type="ECO:0000313" key="3">
    <source>
        <dbReference type="Proteomes" id="UP000816034"/>
    </source>
</evidence>
<dbReference type="AlphaFoldDB" id="A0AA88H190"/>
<keyword evidence="3" id="KW-1185">Reference proteome</keyword>
<dbReference type="GeneID" id="68106607"/>
<gene>
    <name evidence="2" type="ORF">C9374_014154</name>
</gene>
<comment type="caution">
    <text evidence="2">The sequence shown here is derived from an EMBL/GenBank/DDBJ whole genome shotgun (WGS) entry which is preliminary data.</text>
</comment>
<feature type="region of interest" description="Disordered" evidence="1">
    <location>
        <begin position="1"/>
        <end position="20"/>
    </location>
</feature>
<protein>
    <submittedName>
        <fullName evidence="2">Uncharacterized protein</fullName>
    </submittedName>
</protein>
<name>A0AA88H190_NAELO</name>
<accession>A0AA88H190</accession>
<dbReference type="EMBL" id="PYSW02000007">
    <property type="protein sequence ID" value="KAG2389594.1"/>
    <property type="molecule type" value="Genomic_DNA"/>
</dbReference>
<dbReference type="Proteomes" id="UP000816034">
    <property type="component" value="Unassembled WGS sequence"/>
</dbReference>
<organism evidence="2 3">
    <name type="scientific">Naegleria lovaniensis</name>
    <name type="common">Amoeba</name>
    <dbReference type="NCBI Taxonomy" id="51637"/>
    <lineage>
        <taxon>Eukaryota</taxon>
        <taxon>Discoba</taxon>
        <taxon>Heterolobosea</taxon>
        <taxon>Tetramitia</taxon>
        <taxon>Eutetramitia</taxon>
        <taxon>Vahlkampfiidae</taxon>
        <taxon>Naegleria</taxon>
    </lineage>
</organism>
<evidence type="ECO:0000313" key="2">
    <source>
        <dbReference type="EMBL" id="KAG2389594.1"/>
    </source>
</evidence>
<sequence>MGNYFARSDVSKQPQPSPSLERLRQTCDIEPCWTSPTVPAVSVAEMRKKIMLYKPLADFTAEDFNKLLTQVHGLSENIKIRTGSTVDGSVLAPLINTYQTYLLDKRTESKDLYEREKEKLETRLQGGNFTSLWTVLEKKMVKDLKVQTKNSTRTNVTMEASQNNQYYKMLDELIDVAAAGSTNPNMTTDSLLWNDSQLTESEKSLISKCKGKMERLSHELKKSVLLRPENMDAEAQNSTIPERFLYYVIQWLLTGLGTKNSKSNECTMQVRMVISGTSNLLYRWYTSYSDNLISLMNDSTELPNLDYLRFYGVTEYEFKSHEDLNDFAWWLDSLDYFNNSTMDEYKLLKAFARGYWMEDVSNKKTNQENKENKNINWFFSKSGHYNDTSIPKHQGYNIGDLTFDLPTRGQ</sequence>
<reference evidence="2 3" key="1">
    <citation type="journal article" date="2018" name="BMC Genomics">
        <title>The genome of Naegleria lovaniensis, the basis for a comparative approach to unravel pathogenicity factors of the human pathogenic amoeba N. fowleri.</title>
        <authorList>
            <person name="Liechti N."/>
            <person name="Schurch N."/>
            <person name="Bruggmann R."/>
            <person name="Wittwer M."/>
        </authorList>
    </citation>
    <scope>NUCLEOTIDE SEQUENCE [LARGE SCALE GENOMIC DNA]</scope>
    <source>
        <strain evidence="2 3">ATCC 30569</strain>
    </source>
</reference>